<evidence type="ECO:0000313" key="4">
    <source>
        <dbReference type="Proteomes" id="UP000067523"/>
    </source>
</evidence>
<feature type="signal peptide" evidence="1">
    <location>
        <begin position="1"/>
        <end position="24"/>
    </location>
</feature>
<feature type="chain" id="PRO_5006834122" description="WxL domain-containing protein" evidence="1">
    <location>
        <begin position="25"/>
        <end position="237"/>
    </location>
</feature>
<evidence type="ECO:0000313" key="3">
    <source>
        <dbReference type="EMBL" id="ALS36872.1"/>
    </source>
</evidence>
<dbReference type="EMBL" id="CP013655">
    <property type="protein sequence ID" value="ALS36872.1"/>
    <property type="molecule type" value="Genomic_DNA"/>
</dbReference>
<gene>
    <name evidence="3" type="ORF">ATZ35_06790</name>
</gene>
<feature type="domain" description="WxL" evidence="2">
    <location>
        <begin position="44"/>
        <end position="236"/>
    </location>
</feature>
<reference evidence="4" key="1">
    <citation type="submission" date="2015-12" db="EMBL/GenBank/DDBJ databases">
        <authorList>
            <person name="Lauer A."/>
            <person name="Humrighouse B."/>
            <person name="Loparev V."/>
            <person name="Shewmaker P.L."/>
            <person name="Whitney A.M."/>
            <person name="McLaughlin R.W."/>
        </authorList>
    </citation>
    <scope>NUCLEOTIDE SEQUENCE [LARGE SCALE GENOMIC DNA]</scope>
    <source>
        <strain evidence="4">LMG 26678</strain>
    </source>
</reference>
<dbReference type="Proteomes" id="UP000067523">
    <property type="component" value="Chromosome"/>
</dbReference>
<sequence length="237" mass="24983">MKKLFVLTLVSATALGFATIPASAAEVDKDTSDLGIQFDTDGPVKPGPGPYKDNLALVWTPSKFDFGKQKAVGNSSTYNNTVQGDQFIVVNDDRAGETNEQGVTTTSSWKVTATLSKLVSTDSSTTELPAKLTFGLDAPQAYTIGEVDTETNDFAPNPIEGNLSALIDPNNIVVGQNVALEAGNTSAVEVLGKTKTDSMKDGFATKLTDTKLVVTSSTGAEGKRFKGAVTWSLDNTY</sequence>
<dbReference type="RefSeq" id="WP_208930091.1">
    <property type="nucleotide sequence ID" value="NZ_CP013655.1"/>
</dbReference>
<dbReference type="STRING" id="118060.ATZ35_06790"/>
<name>A0A0U2X9S9_9ENTE</name>
<dbReference type="Pfam" id="PF13731">
    <property type="entry name" value="WxL"/>
    <property type="match status" value="1"/>
</dbReference>
<organism evidence="3 4">
    <name type="scientific">Enterococcus rotai</name>
    <dbReference type="NCBI Taxonomy" id="118060"/>
    <lineage>
        <taxon>Bacteria</taxon>
        <taxon>Bacillati</taxon>
        <taxon>Bacillota</taxon>
        <taxon>Bacilli</taxon>
        <taxon>Lactobacillales</taxon>
        <taxon>Enterococcaceae</taxon>
        <taxon>Enterococcus</taxon>
    </lineage>
</organism>
<dbReference type="InterPro" id="IPR027994">
    <property type="entry name" value="WxL_dom"/>
</dbReference>
<keyword evidence="4" id="KW-1185">Reference proteome</keyword>
<evidence type="ECO:0000256" key="1">
    <source>
        <dbReference type="SAM" id="SignalP"/>
    </source>
</evidence>
<evidence type="ECO:0000259" key="2">
    <source>
        <dbReference type="Pfam" id="PF13731"/>
    </source>
</evidence>
<protein>
    <recommendedName>
        <fullName evidence="2">WxL domain-containing protein</fullName>
    </recommendedName>
</protein>
<proteinExistence type="predicted"/>
<accession>A0A0U2X9S9</accession>
<keyword evidence="1" id="KW-0732">Signal</keyword>
<dbReference type="KEGG" id="erx:ATZ35_06790"/>
<dbReference type="AlphaFoldDB" id="A0A0U2X9S9"/>